<dbReference type="InParanoid" id="A0A0C3DRH1"/>
<evidence type="ECO:0000313" key="1">
    <source>
        <dbReference type="EMBL" id="KIM58814.1"/>
    </source>
</evidence>
<sequence length="117" mass="12985">MFWTRLCRPDYSWEVQGGRRRCCWWLRRAVAAVVVNTAGGGGRVAPWVTVDSTYHLVIAGHCGVCECDRVLLGNATIDDLRVITRNLLETGLSGLASAFKDAAQNVEQTIMGFLREE</sequence>
<dbReference type="HOGENOM" id="CLU_2086224_0_0_1"/>
<gene>
    <name evidence="1" type="ORF">SCLCIDRAFT_1058191</name>
</gene>
<name>A0A0C3DRH1_9AGAM</name>
<reference evidence="2" key="2">
    <citation type="submission" date="2015-01" db="EMBL/GenBank/DDBJ databases">
        <title>Evolutionary Origins and Diversification of the Mycorrhizal Mutualists.</title>
        <authorList>
            <consortium name="DOE Joint Genome Institute"/>
            <consortium name="Mycorrhizal Genomics Consortium"/>
            <person name="Kohler A."/>
            <person name="Kuo A."/>
            <person name="Nagy L.G."/>
            <person name="Floudas D."/>
            <person name="Copeland A."/>
            <person name="Barry K.W."/>
            <person name="Cichocki N."/>
            <person name="Veneault-Fourrey C."/>
            <person name="LaButti K."/>
            <person name="Lindquist E.A."/>
            <person name="Lipzen A."/>
            <person name="Lundell T."/>
            <person name="Morin E."/>
            <person name="Murat C."/>
            <person name="Riley R."/>
            <person name="Ohm R."/>
            <person name="Sun H."/>
            <person name="Tunlid A."/>
            <person name="Henrissat B."/>
            <person name="Grigoriev I.V."/>
            <person name="Hibbett D.S."/>
            <person name="Martin F."/>
        </authorList>
    </citation>
    <scope>NUCLEOTIDE SEQUENCE [LARGE SCALE GENOMIC DNA]</scope>
    <source>
        <strain evidence="2">Foug A</strain>
    </source>
</reference>
<evidence type="ECO:0000313" key="2">
    <source>
        <dbReference type="Proteomes" id="UP000053989"/>
    </source>
</evidence>
<reference evidence="1 2" key="1">
    <citation type="submission" date="2014-04" db="EMBL/GenBank/DDBJ databases">
        <authorList>
            <consortium name="DOE Joint Genome Institute"/>
            <person name="Kuo A."/>
            <person name="Kohler A."/>
            <person name="Nagy L.G."/>
            <person name="Floudas D."/>
            <person name="Copeland A."/>
            <person name="Barry K.W."/>
            <person name="Cichocki N."/>
            <person name="Veneault-Fourrey C."/>
            <person name="LaButti K."/>
            <person name="Lindquist E.A."/>
            <person name="Lipzen A."/>
            <person name="Lundell T."/>
            <person name="Morin E."/>
            <person name="Murat C."/>
            <person name="Sun H."/>
            <person name="Tunlid A."/>
            <person name="Henrissat B."/>
            <person name="Grigoriev I.V."/>
            <person name="Hibbett D.S."/>
            <person name="Martin F."/>
            <person name="Nordberg H.P."/>
            <person name="Cantor M.N."/>
            <person name="Hua S.X."/>
        </authorList>
    </citation>
    <scope>NUCLEOTIDE SEQUENCE [LARGE SCALE GENOMIC DNA]</scope>
    <source>
        <strain evidence="1 2">Foug A</strain>
    </source>
</reference>
<dbReference type="AlphaFoldDB" id="A0A0C3DRH1"/>
<organism evidence="1 2">
    <name type="scientific">Scleroderma citrinum Foug A</name>
    <dbReference type="NCBI Taxonomy" id="1036808"/>
    <lineage>
        <taxon>Eukaryota</taxon>
        <taxon>Fungi</taxon>
        <taxon>Dikarya</taxon>
        <taxon>Basidiomycota</taxon>
        <taxon>Agaricomycotina</taxon>
        <taxon>Agaricomycetes</taxon>
        <taxon>Agaricomycetidae</taxon>
        <taxon>Boletales</taxon>
        <taxon>Sclerodermatineae</taxon>
        <taxon>Sclerodermataceae</taxon>
        <taxon>Scleroderma</taxon>
    </lineage>
</organism>
<proteinExistence type="predicted"/>
<accession>A0A0C3DRH1</accession>
<keyword evidence="2" id="KW-1185">Reference proteome</keyword>
<dbReference type="Proteomes" id="UP000053989">
    <property type="component" value="Unassembled WGS sequence"/>
</dbReference>
<protein>
    <submittedName>
        <fullName evidence="1">Uncharacterized protein</fullName>
    </submittedName>
</protein>
<dbReference type="EMBL" id="KN822081">
    <property type="protein sequence ID" value="KIM58814.1"/>
    <property type="molecule type" value="Genomic_DNA"/>
</dbReference>